<proteinExistence type="inferred from homology"/>
<dbReference type="PIRSF" id="PIRSF006380">
    <property type="entry name" value="UCP006380"/>
    <property type="match status" value="1"/>
</dbReference>
<dbReference type="HOGENOM" id="CLU_095956_0_0_2"/>
<dbReference type="PATRIC" id="fig|797303.5.peg.570"/>
<dbReference type="InterPro" id="IPR002802">
    <property type="entry name" value="Endo_dU"/>
</dbReference>
<evidence type="ECO:0000313" key="3">
    <source>
        <dbReference type="EMBL" id="ELY80669.1"/>
    </source>
</evidence>
<protein>
    <recommendedName>
        <fullName evidence="1">UPF0215 protein Natpe_1035</fullName>
    </recommendedName>
</protein>
<dbReference type="HAMAP" id="MF_00582">
    <property type="entry name" value="UPF0215"/>
    <property type="match status" value="1"/>
</dbReference>
<evidence type="ECO:0000256" key="1">
    <source>
        <dbReference type="HAMAP-Rule" id="MF_00582"/>
    </source>
</evidence>
<evidence type="ECO:0000313" key="5">
    <source>
        <dbReference type="Proteomes" id="UP000011593"/>
    </source>
</evidence>
<dbReference type="Proteomes" id="UP000011593">
    <property type="component" value="Unassembled WGS sequence"/>
</dbReference>
<dbReference type="RefSeq" id="WP_006179853.1">
    <property type="nucleotide sequence ID" value="NC_019962.1"/>
</dbReference>
<dbReference type="KEGG" id="npe:Natpe_1035"/>
<sequence length="196" mass="20903">MKAGVRALGIAESYRGDHDRNRSTIAGAVVRADRVCDGFAYGSCRVGGTDGTDAVAGLVDDLGRPDARYVLLGTVAPAWYNLLDLTRLFEAVDRPVIAVTFEASDGLEAGLRDAFSGPDLETRLETCRSLPERHAVSVNDETVYVRAVGLEPAEAAAVVRGFTPEGGRPEPIRVAREAARAADAYARSLELVREDG</sequence>
<dbReference type="Gene3D" id="3.30.2170.10">
    <property type="entry name" value="archaeoglobus fulgidus dsm 4304 superfamily"/>
    <property type="match status" value="1"/>
</dbReference>
<accession>L0JK41</accession>
<dbReference type="GeneID" id="14334198"/>
<dbReference type="EMBL" id="CP003372">
    <property type="protein sequence ID" value="AGB30947.1"/>
    <property type="molecule type" value="Genomic_DNA"/>
</dbReference>
<comment type="similarity">
    <text evidence="1">Belongs to the UPF0215 family.</text>
</comment>
<name>L0JK41_NATP1</name>
<keyword evidence="5" id="KW-1185">Reference proteome</keyword>
<dbReference type="PANTHER" id="PTHR39518:SF2">
    <property type="entry name" value="UPF0215 PROTEIN MJ1150"/>
    <property type="match status" value="1"/>
</dbReference>
<dbReference type="PANTHER" id="PTHR39518">
    <property type="entry name" value="UPF0215 PROTEIN MJ1150"/>
    <property type="match status" value="1"/>
</dbReference>
<dbReference type="EMBL" id="AOIE01000010">
    <property type="protein sequence ID" value="ELY80669.1"/>
    <property type="molecule type" value="Genomic_DNA"/>
</dbReference>
<reference evidence="3 5" key="3">
    <citation type="journal article" date="2014" name="PLoS Genet.">
        <title>Phylogenetically driven sequencing of extremely halophilic archaea reveals strategies for static and dynamic osmo-response.</title>
        <authorList>
            <person name="Becker E.A."/>
            <person name="Seitzer P.M."/>
            <person name="Tritt A."/>
            <person name="Larsen D."/>
            <person name="Krusor M."/>
            <person name="Yao A.I."/>
            <person name="Wu D."/>
            <person name="Madern D."/>
            <person name="Eisen J.A."/>
            <person name="Darling A.E."/>
            <person name="Facciotti M.T."/>
        </authorList>
    </citation>
    <scope>NUCLEOTIDE SEQUENCE [LARGE SCALE GENOMIC DNA]</scope>
    <source>
        <strain evidence="3 5">DSM 15624</strain>
    </source>
</reference>
<dbReference type="eggNOG" id="arCOG00928">
    <property type="taxonomic scope" value="Archaea"/>
</dbReference>
<dbReference type="Proteomes" id="UP000010843">
    <property type="component" value="Chromosome"/>
</dbReference>
<dbReference type="Pfam" id="PF01949">
    <property type="entry name" value="Endo_dU"/>
    <property type="match status" value="1"/>
</dbReference>
<evidence type="ECO:0000313" key="2">
    <source>
        <dbReference type="EMBL" id="AGB30947.1"/>
    </source>
</evidence>
<dbReference type="OrthoDB" id="15207at2157"/>
<evidence type="ECO:0000313" key="4">
    <source>
        <dbReference type="Proteomes" id="UP000010843"/>
    </source>
</evidence>
<organism evidence="2 4">
    <name type="scientific">Natrinema pellirubrum (strain DSM 15624 / CIP 106293 / JCM 10476 / NCIMB 786 / 157)</name>
    <dbReference type="NCBI Taxonomy" id="797303"/>
    <lineage>
        <taxon>Archaea</taxon>
        <taxon>Methanobacteriati</taxon>
        <taxon>Methanobacteriota</taxon>
        <taxon>Stenosarchaea group</taxon>
        <taxon>Halobacteria</taxon>
        <taxon>Halobacteriales</taxon>
        <taxon>Natrialbaceae</taxon>
        <taxon>Natrinema</taxon>
    </lineage>
</organism>
<reference evidence="2" key="1">
    <citation type="submission" date="2012-02" db="EMBL/GenBank/DDBJ databases">
        <title>Complete sequence of chromosome of Natrinema pellirubrum DSM 15624.</title>
        <authorList>
            <consortium name="US DOE Joint Genome Institute"/>
            <person name="Lucas S."/>
            <person name="Han J."/>
            <person name="Lapidus A."/>
            <person name="Cheng J.-F."/>
            <person name="Goodwin L."/>
            <person name="Pitluck S."/>
            <person name="Peters L."/>
            <person name="Teshima H."/>
            <person name="Detter J.C."/>
            <person name="Han C."/>
            <person name="Tapia R."/>
            <person name="Land M."/>
            <person name="Hauser L."/>
            <person name="Kyrpides N."/>
            <person name="Ivanova N."/>
            <person name="Pagani I."/>
            <person name="Sproer C."/>
            <person name="Anderson I."/>
            <person name="Woyke T."/>
        </authorList>
    </citation>
    <scope>NUCLEOTIDE SEQUENCE</scope>
    <source>
        <strain evidence="2">DSM 15624</strain>
    </source>
</reference>
<dbReference type="AlphaFoldDB" id="L0JK41"/>
<dbReference type="STRING" id="797303.Natpe_1035"/>
<gene>
    <name evidence="2" type="ordered locus">Natpe_1035</name>
    <name evidence="3" type="ORF">C488_02735</name>
</gene>
<reference evidence="4" key="2">
    <citation type="submission" date="2012-02" db="EMBL/GenBank/DDBJ databases">
        <title>Complete sequence of chromosome of Natrinema pellirubrum DSM 15624.</title>
        <authorList>
            <person name="Lucas S."/>
            <person name="Han J."/>
            <person name="Lapidus A."/>
            <person name="Cheng J.-F."/>
            <person name="Goodwin L."/>
            <person name="Pitluck S."/>
            <person name="Peters L."/>
            <person name="Teshima H."/>
            <person name="Detter J.C."/>
            <person name="Han C."/>
            <person name="Tapia R."/>
            <person name="Land M."/>
            <person name="Hauser L."/>
            <person name="Kyrpides N."/>
            <person name="Ivanova N."/>
            <person name="Pagani I."/>
            <person name="Sproer C."/>
            <person name="Anderson I."/>
            <person name="Woyke T."/>
        </authorList>
    </citation>
    <scope>NUCLEOTIDE SEQUENCE [LARGE SCALE GENOMIC DNA]</scope>
    <source>
        <strain evidence="4">DSM 15624 / JCM 10476 / NCIMB 786</strain>
    </source>
</reference>